<dbReference type="CDD" id="cd06171">
    <property type="entry name" value="Sigma70_r4"/>
    <property type="match status" value="1"/>
</dbReference>
<dbReference type="InterPro" id="IPR014284">
    <property type="entry name" value="RNA_pol_sigma-70_dom"/>
</dbReference>
<dbReference type="Pfam" id="PF08281">
    <property type="entry name" value="Sigma70_r4_2"/>
    <property type="match status" value="1"/>
</dbReference>
<dbReference type="RefSeq" id="WP_052500020.1">
    <property type="nucleotide sequence ID" value="NZ_LXEY01000006.1"/>
</dbReference>
<dbReference type="SUPFAM" id="SSF88946">
    <property type="entry name" value="Sigma2 domain of RNA polymerase sigma factors"/>
    <property type="match status" value="1"/>
</dbReference>
<evidence type="ECO:0000256" key="5">
    <source>
        <dbReference type="ARBA" id="ARBA00023163"/>
    </source>
</evidence>
<dbReference type="GO" id="GO:0006352">
    <property type="term" value="P:DNA-templated transcription initiation"/>
    <property type="evidence" value="ECO:0007669"/>
    <property type="project" value="InterPro"/>
</dbReference>
<dbReference type="InterPro" id="IPR013249">
    <property type="entry name" value="RNA_pol_sigma70_r4_t2"/>
</dbReference>
<keyword evidence="5" id="KW-0804">Transcription</keyword>
<organism evidence="8 9">
    <name type="scientific">Enteractinococcus helveticum</name>
    <dbReference type="NCBI Taxonomy" id="1837282"/>
    <lineage>
        <taxon>Bacteria</taxon>
        <taxon>Bacillati</taxon>
        <taxon>Actinomycetota</taxon>
        <taxon>Actinomycetes</taxon>
        <taxon>Micrococcales</taxon>
        <taxon>Micrococcaceae</taxon>
    </lineage>
</organism>
<dbReference type="Gene3D" id="1.10.10.10">
    <property type="entry name" value="Winged helix-like DNA-binding domain superfamily/Winged helix DNA-binding domain"/>
    <property type="match status" value="1"/>
</dbReference>
<evidence type="ECO:0000256" key="1">
    <source>
        <dbReference type="ARBA" id="ARBA00010641"/>
    </source>
</evidence>
<reference evidence="8 9" key="1">
    <citation type="submission" date="2016-04" db="EMBL/GenBank/DDBJ databases">
        <title>First whole genome shotgun sequence of the bacterium Enteractinococcus sp. strain UASWS1574.</title>
        <authorList>
            <person name="Crovadore J."/>
            <person name="Chablais R."/>
            <person name="Lefort F."/>
        </authorList>
    </citation>
    <scope>NUCLEOTIDE SEQUENCE [LARGE SCALE GENOMIC DNA]</scope>
    <source>
        <strain evidence="8 9">UASWS1574</strain>
    </source>
</reference>
<keyword evidence="9" id="KW-1185">Reference proteome</keyword>
<dbReference type="InterPro" id="IPR013324">
    <property type="entry name" value="RNA_pol_sigma_r3/r4-like"/>
</dbReference>
<keyword evidence="3" id="KW-0731">Sigma factor</keyword>
<dbReference type="GO" id="GO:0003677">
    <property type="term" value="F:DNA binding"/>
    <property type="evidence" value="ECO:0007669"/>
    <property type="project" value="UniProtKB-KW"/>
</dbReference>
<feature type="domain" description="RNA polymerase sigma factor 70 region 4 type 2" evidence="7">
    <location>
        <begin position="101"/>
        <end position="152"/>
    </location>
</feature>
<name>A0A1B7M310_9MICC</name>
<evidence type="ECO:0008006" key="10">
    <source>
        <dbReference type="Google" id="ProtNLM"/>
    </source>
</evidence>
<dbReference type="GO" id="GO:0016987">
    <property type="term" value="F:sigma factor activity"/>
    <property type="evidence" value="ECO:0007669"/>
    <property type="project" value="UniProtKB-KW"/>
</dbReference>
<evidence type="ECO:0000313" key="8">
    <source>
        <dbReference type="EMBL" id="OAV62965.1"/>
    </source>
</evidence>
<proteinExistence type="inferred from homology"/>
<evidence type="ECO:0000256" key="4">
    <source>
        <dbReference type="ARBA" id="ARBA00023125"/>
    </source>
</evidence>
<dbReference type="OrthoDB" id="4184921at2"/>
<dbReference type="PANTHER" id="PTHR43133">
    <property type="entry name" value="RNA POLYMERASE ECF-TYPE SIGMA FACTO"/>
    <property type="match status" value="1"/>
</dbReference>
<dbReference type="STRING" id="1837282.A6F49_03970"/>
<dbReference type="InterPro" id="IPR036388">
    <property type="entry name" value="WH-like_DNA-bd_sf"/>
</dbReference>
<keyword evidence="2" id="KW-0805">Transcription regulation</keyword>
<evidence type="ECO:0000313" key="9">
    <source>
        <dbReference type="Proteomes" id="UP000078292"/>
    </source>
</evidence>
<sequence length="170" mass="19611">MALESFQRFYADHHPLILTIAHQRLGDFALAEDITSEVFRITWEHHLEGGSLKLPWVYQTLRNLVANQYRHAQRTVDVLSFLQRENMETAMPDDSIEDAMLVRKAMLSLSEADREILMMTYWEDLTRSEAAQILGCNPAAVRVRLFRAKERLRSILRDPVLQGATEGKDA</sequence>
<keyword evidence="4" id="KW-0238">DNA-binding</keyword>
<dbReference type="AlphaFoldDB" id="A0A1B7M310"/>
<dbReference type="Gene3D" id="1.10.1740.10">
    <property type="match status" value="1"/>
</dbReference>
<dbReference type="NCBIfam" id="TIGR02937">
    <property type="entry name" value="sigma70-ECF"/>
    <property type="match status" value="1"/>
</dbReference>
<dbReference type="InterPro" id="IPR013325">
    <property type="entry name" value="RNA_pol_sigma_r2"/>
</dbReference>
<evidence type="ECO:0000259" key="6">
    <source>
        <dbReference type="Pfam" id="PF04542"/>
    </source>
</evidence>
<dbReference type="SUPFAM" id="SSF88659">
    <property type="entry name" value="Sigma3 and sigma4 domains of RNA polymerase sigma factors"/>
    <property type="match status" value="1"/>
</dbReference>
<dbReference type="InterPro" id="IPR039425">
    <property type="entry name" value="RNA_pol_sigma-70-like"/>
</dbReference>
<dbReference type="Proteomes" id="UP000078292">
    <property type="component" value="Unassembled WGS sequence"/>
</dbReference>
<evidence type="ECO:0000256" key="2">
    <source>
        <dbReference type="ARBA" id="ARBA00023015"/>
    </source>
</evidence>
<evidence type="ECO:0000256" key="3">
    <source>
        <dbReference type="ARBA" id="ARBA00023082"/>
    </source>
</evidence>
<accession>A0A1B7M310</accession>
<gene>
    <name evidence="8" type="ORF">A6F49_03970</name>
</gene>
<comment type="caution">
    <text evidence="8">The sequence shown here is derived from an EMBL/GenBank/DDBJ whole genome shotgun (WGS) entry which is preliminary data.</text>
</comment>
<dbReference type="PANTHER" id="PTHR43133:SF8">
    <property type="entry name" value="RNA POLYMERASE SIGMA FACTOR HI_1459-RELATED"/>
    <property type="match status" value="1"/>
</dbReference>
<dbReference type="InterPro" id="IPR007627">
    <property type="entry name" value="RNA_pol_sigma70_r2"/>
</dbReference>
<feature type="domain" description="RNA polymerase sigma-70 region 2" evidence="6">
    <location>
        <begin position="9"/>
        <end position="75"/>
    </location>
</feature>
<comment type="similarity">
    <text evidence="1">Belongs to the sigma-70 factor family. ECF subfamily.</text>
</comment>
<protein>
    <recommendedName>
        <fullName evidence="10">RNA polymerase</fullName>
    </recommendedName>
</protein>
<dbReference type="EMBL" id="LXEY01000006">
    <property type="protein sequence ID" value="OAV62965.1"/>
    <property type="molecule type" value="Genomic_DNA"/>
</dbReference>
<evidence type="ECO:0000259" key="7">
    <source>
        <dbReference type="Pfam" id="PF08281"/>
    </source>
</evidence>
<dbReference type="Pfam" id="PF04542">
    <property type="entry name" value="Sigma70_r2"/>
    <property type="match status" value="1"/>
</dbReference>